<name>A0A7K3WYM7_9FLAO</name>
<dbReference type="EMBL" id="JAAGVY010000080">
    <property type="protein sequence ID" value="NEN25785.1"/>
    <property type="molecule type" value="Genomic_DNA"/>
</dbReference>
<dbReference type="RefSeq" id="WP_163287231.1">
    <property type="nucleotide sequence ID" value="NZ_JAAGVY010000080.1"/>
</dbReference>
<sequence>MKTFIYSLLLFGVVLFLANSCKEDDNGCPASFFKKHDDRVVVKNNHPFEIVHQFSFRYPDTLIDNLSDPITVGSESNKTLVSGESDRLIFNACWENIFSREINSDTLLIFSYSLDSLNLKGWEHIESQYVVLDRKAYSLQDLKNNNWLIELP</sequence>
<keyword evidence="2" id="KW-1185">Reference proteome</keyword>
<dbReference type="AlphaFoldDB" id="A0A7K3WYM7"/>
<proteinExistence type="predicted"/>
<evidence type="ECO:0000313" key="2">
    <source>
        <dbReference type="Proteomes" id="UP000486602"/>
    </source>
</evidence>
<organism evidence="1 2">
    <name type="scientific">Cryomorpha ignava</name>
    <dbReference type="NCBI Taxonomy" id="101383"/>
    <lineage>
        <taxon>Bacteria</taxon>
        <taxon>Pseudomonadati</taxon>
        <taxon>Bacteroidota</taxon>
        <taxon>Flavobacteriia</taxon>
        <taxon>Flavobacteriales</taxon>
        <taxon>Cryomorphaceae</taxon>
        <taxon>Cryomorpha</taxon>
    </lineage>
</organism>
<comment type="caution">
    <text evidence="1">The sequence shown here is derived from an EMBL/GenBank/DDBJ whole genome shotgun (WGS) entry which is preliminary data.</text>
</comment>
<dbReference type="Proteomes" id="UP000486602">
    <property type="component" value="Unassembled WGS sequence"/>
</dbReference>
<gene>
    <name evidence="1" type="ORF">G3O08_20040</name>
</gene>
<accession>A0A7K3WYM7</accession>
<protein>
    <submittedName>
        <fullName evidence="1">Uncharacterized protein</fullName>
    </submittedName>
</protein>
<evidence type="ECO:0000313" key="1">
    <source>
        <dbReference type="EMBL" id="NEN25785.1"/>
    </source>
</evidence>
<reference evidence="1 2" key="1">
    <citation type="submission" date="2020-02" db="EMBL/GenBank/DDBJ databases">
        <title>Out from the shadows clarifying the taxonomy of the family Cryomorphaceae and related taxa by utilizing the GTDB taxonomic framework.</title>
        <authorList>
            <person name="Bowman J.P."/>
        </authorList>
    </citation>
    <scope>NUCLEOTIDE SEQUENCE [LARGE SCALE GENOMIC DNA]</scope>
    <source>
        <strain evidence="1 2">QSSC 1-22</strain>
    </source>
</reference>